<reference evidence="1" key="1">
    <citation type="submission" date="2021-02" db="EMBL/GenBank/DDBJ databases">
        <authorList>
            <person name="Nowell W R."/>
        </authorList>
    </citation>
    <scope>NUCLEOTIDE SEQUENCE</scope>
</reference>
<name>A0A814SIZ6_ADIRI</name>
<organism evidence="1 2">
    <name type="scientific">Adineta ricciae</name>
    <name type="common">Rotifer</name>
    <dbReference type="NCBI Taxonomy" id="249248"/>
    <lineage>
        <taxon>Eukaryota</taxon>
        <taxon>Metazoa</taxon>
        <taxon>Spiralia</taxon>
        <taxon>Gnathifera</taxon>
        <taxon>Rotifera</taxon>
        <taxon>Eurotatoria</taxon>
        <taxon>Bdelloidea</taxon>
        <taxon>Adinetida</taxon>
        <taxon>Adinetidae</taxon>
        <taxon>Adineta</taxon>
    </lineage>
</organism>
<dbReference type="AlphaFoldDB" id="A0A814SIZ6"/>
<accession>A0A814SIZ6</accession>
<gene>
    <name evidence="1" type="ORF">XAT740_LOCUS20719</name>
</gene>
<dbReference type="EMBL" id="CAJNOR010001458">
    <property type="protein sequence ID" value="CAF1146638.1"/>
    <property type="molecule type" value="Genomic_DNA"/>
</dbReference>
<evidence type="ECO:0000313" key="2">
    <source>
        <dbReference type="Proteomes" id="UP000663828"/>
    </source>
</evidence>
<proteinExistence type="predicted"/>
<dbReference type="Proteomes" id="UP000663828">
    <property type="component" value="Unassembled WGS sequence"/>
</dbReference>
<evidence type="ECO:0000313" key="1">
    <source>
        <dbReference type="EMBL" id="CAF1146638.1"/>
    </source>
</evidence>
<comment type="caution">
    <text evidence="1">The sequence shown here is derived from an EMBL/GenBank/DDBJ whole genome shotgun (WGS) entry which is preliminary data.</text>
</comment>
<keyword evidence="2" id="KW-1185">Reference proteome</keyword>
<protein>
    <submittedName>
        <fullName evidence="1">Uncharacterized protein</fullName>
    </submittedName>
</protein>
<sequence length="68" mass="7587">MEARGKWDSVVPNTAYRTRSSIDFTVLSRAPRVLLCCGGKTSDRIRQEMEIWSLDTPRVITTSATTPG</sequence>